<reference evidence="1 2" key="1">
    <citation type="submission" date="2022-04" db="EMBL/GenBank/DDBJ databases">
        <title>Genome sequence of C. roseum typestrain.</title>
        <authorList>
            <person name="Poehlein A."/>
            <person name="Schoch T."/>
            <person name="Duerre P."/>
            <person name="Daniel R."/>
        </authorList>
    </citation>
    <scope>NUCLEOTIDE SEQUENCE [LARGE SCALE GENOMIC DNA]</scope>
    <source>
        <strain evidence="1 2">DSM 7320</strain>
    </source>
</reference>
<dbReference type="KEGG" id="crw:CROST_017450"/>
<proteinExistence type="predicted"/>
<sequence>MYREEYYKFSHEFLPNSLFKFGDVIIKRVLEDREEFVESLKESWKNIELEKSFIRSDPPSFEIDNLNINKTKSLIIIKVPEAKEEREALYIGIGFNKENDIRYFTYEIGKGLHYENVYFLCEWTRELKHINHGMYSNNNIENFIDEIKSLL</sequence>
<dbReference type="EMBL" id="CP096983">
    <property type="protein sequence ID" value="URZ11029.1"/>
    <property type="molecule type" value="Genomic_DNA"/>
</dbReference>
<dbReference type="Proteomes" id="UP000190951">
    <property type="component" value="Chromosome"/>
</dbReference>
<dbReference type="RefSeq" id="WP_077850649.1">
    <property type="nucleotide sequence ID" value="NZ_CP096983.1"/>
</dbReference>
<dbReference type="AlphaFoldDB" id="A0A1S8L1E6"/>
<evidence type="ECO:0000313" key="1">
    <source>
        <dbReference type="EMBL" id="URZ11029.1"/>
    </source>
</evidence>
<organism evidence="1 2">
    <name type="scientific">Clostridium felsineum</name>
    <dbReference type="NCBI Taxonomy" id="36839"/>
    <lineage>
        <taxon>Bacteria</taxon>
        <taxon>Bacillati</taxon>
        <taxon>Bacillota</taxon>
        <taxon>Clostridia</taxon>
        <taxon>Eubacteriales</taxon>
        <taxon>Clostridiaceae</taxon>
        <taxon>Clostridium</taxon>
    </lineage>
</organism>
<accession>A0A1S8L1E6</accession>
<name>A0A1S8L1E6_9CLOT</name>
<gene>
    <name evidence="1" type="ORF">CROST_017450</name>
</gene>
<evidence type="ECO:0000313" key="2">
    <source>
        <dbReference type="Proteomes" id="UP000190951"/>
    </source>
</evidence>
<protein>
    <submittedName>
        <fullName evidence="1">Uncharacterized protein</fullName>
    </submittedName>
</protein>
<keyword evidence="2" id="KW-1185">Reference proteome</keyword>